<evidence type="ECO:0000313" key="2">
    <source>
        <dbReference type="Proteomes" id="UP001060170"/>
    </source>
</evidence>
<comment type="caution">
    <text evidence="1">The sequence shown here is derived from an EMBL/GenBank/DDBJ whole genome shotgun (WGS) entry which is preliminary data.</text>
</comment>
<feature type="non-terminal residue" evidence="1">
    <location>
        <position position="1"/>
    </location>
</feature>
<organism evidence="1 2">
    <name type="scientific">Puccinia striiformis f. sp. tritici</name>
    <dbReference type="NCBI Taxonomy" id="168172"/>
    <lineage>
        <taxon>Eukaryota</taxon>
        <taxon>Fungi</taxon>
        <taxon>Dikarya</taxon>
        <taxon>Basidiomycota</taxon>
        <taxon>Pucciniomycotina</taxon>
        <taxon>Pucciniomycetes</taxon>
        <taxon>Pucciniales</taxon>
        <taxon>Pucciniaceae</taxon>
        <taxon>Puccinia</taxon>
    </lineage>
</organism>
<reference evidence="1 2" key="3">
    <citation type="journal article" date="2022" name="Microbiol. Spectr.">
        <title>Folding features and dynamics of 3D genome architecture in plant fungal pathogens.</title>
        <authorList>
            <person name="Xia C."/>
        </authorList>
    </citation>
    <scope>NUCLEOTIDE SEQUENCE [LARGE SCALE GENOMIC DNA]</scope>
    <source>
        <strain evidence="1 2">93-210</strain>
    </source>
</reference>
<reference evidence="2" key="1">
    <citation type="journal article" date="2018" name="BMC Genomics">
        <title>Genomic insights into host adaptation between the wheat stripe rust pathogen (Puccinia striiformis f. sp. tritici) and the barley stripe rust pathogen (Puccinia striiformis f. sp. hordei).</title>
        <authorList>
            <person name="Xia C."/>
            <person name="Wang M."/>
            <person name="Yin C."/>
            <person name="Cornejo O.E."/>
            <person name="Hulbert S.H."/>
            <person name="Chen X."/>
        </authorList>
    </citation>
    <scope>NUCLEOTIDE SEQUENCE [LARGE SCALE GENOMIC DNA]</scope>
    <source>
        <strain evidence="2">93-210</strain>
    </source>
</reference>
<keyword evidence="2" id="KW-1185">Reference proteome</keyword>
<evidence type="ECO:0000313" key="1">
    <source>
        <dbReference type="EMBL" id="KAI7959650.1"/>
    </source>
</evidence>
<name>A0ACC0ESR3_9BASI</name>
<sequence>SGTLYKSNRAHSFVIGSLHPFHPVNRGRSLTSIERQHTKMISDTTLMSISNTLGVLSVFFIIIYQFFEVNARRTVELGRARYASRKELVG</sequence>
<reference evidence="2" key="2">
    <citation type="journal article" date="2018" name="Mol. Plant Microbe Interact.">
        <title>Genome sequence resources for the wheat stripe rust pathogen (Puccinia striiformis f. sp. tritici) and the barley stripe rust pathogen (Puccinia striiformis f. sp. hordei).</title>
        <authorList>
            <person name="Xia C."/>
            <person name="Wang M."/>
            <person name="Yin C."/>
            <person name="Cornejo O.E."/>
            <person name="Hulbert S.H."/>
            <person name="Chen X."/>
        </authorList>
    </citation>
    <scope>NUCLEOTIDE SEQUENCE [LARGE SCALE GENOMIC DNA]</scope>
    <source>
        <strain evidence="2">93-210</strain>
    </source>
</reference>
<protein>
    <submittedName>
        <fullName evidence="1">Uncharacterized protein</fullName>
    </submittedName>
</protein>
<proteinExistence type="predicted"/>
<accession>A0ACC0ESR3</accession>
<dbReference type="Proteomes" id="UP001060170">
    <property type="component" value="Chromosome 3"/>
</dbReference>
<dbReference type="EMBL" id="CM045867">
    <property type="protein sequence ID" value="KAI7959650.1"/>
    <property type="molecule type" value="Genomic_DNA"/>
</dbReference>
<gene>
    <name evidence="1" type="ORF">MJO28_003441</name>
</gene>